<evidence type="ECO:0000313" key="2">
    <source>
        <dbReference type="Proteomes" id="UP000304953"/>
    </source>
</evidence>
<proteinExistence type="predicted"/>
<dbReference type="EMBL" id="SRYA01000093">
    <property type="protein sequence ID" value="TGY89395.1"/>
    <property type="molecule type" value="Genomic_DNA"/>
</dbReference>
<gene>
    <name evidence="1" type="ORF">E5329_25200</name>
</gene>
<name>A0AC61RQD8_9FIRM</name>
<keyword evidence="2" id="KW-1185">Reference proteome</keyword>
<accession>A0AC61RQD8</accession>
<organism evidence="1 2">
    <name type="scientific">Petralouisia muris</name>
    <dbReference type="NCBI Taxonomy" id="3032872"/>
    <lineage>
        <taxon>Bacteria</taxon>
        <taxon>Bacillati</taxon>
        <taxon>Bacillota</taxon>
        <taxon>Clostridia</taxon>
        <taxon>Lachnospirales</taxon>
        <taxon>Lachnospiraceae</taxon>
        <taxon>Petralouisia</taxon>
    </lineage>
</organism>
<reference evidence="1" key="1">
    <citation type="submission" date="2019-04" db="EMBL/GenBank/DDBJ databases">
        <title>Microbes associate with the intestines of laboratory mice.</title>
        <authorList>
            <person name="Navarre W."/>
            <person name="Wong E."/>
            <person name="Huang K."/>
            <person name="Tropini C."/>
            <person name="Ng K."/>
            <person name="Yu B."/>
        </authorList>
    </citation>
    <scope>NUCLEOTIDE SEQUENCE</scope>
    <source>
        <strain evidence="1">NM01_1-7b</strain>
    </source>
</reference>
<protein>
    <submittedName>
        <fullName evidence="1">Uncharacterized protein</fullName>
    </submittedName>
</protein>
<dbReference type="Proteomes" id="UP000304953">
    <property type="component" value="Unassembled WGS sequence"/>
</dbReference>
<evidence type="ECO:0000313" key="1">
    <source>
        <dbReference type="EMBL" id="TGY89395.1"/>
    </source>
</evidence>
<sequence>MKIIKGSGSEVKFDAQKITAAITKANYEVPVKERLSKEQIILDSKKFICLRSQ</sequence>
<comment type="caution">
    <text evidence="1">The sequence shown here is derived from an EMBL/GenBank/DDBJ whole genome shotgun (WGS) entry which is preliminary data.</text>
</comment>